<dbReference type="SUPFAM" id="SSF110296">
    <property type="entry name" value="Oligoxyloglucan reducing end-specific cellobiohydrolase"/>
    <property type="match status" value="1"/>
</dbReference>
<gene>
    <name evidence="1" type="ORF">NMS_2271</name>
</gene>
<dbReference type="InterPro" id="IPR015943">
    <property type="entry name" value="WD40/YVTN_repeat-like_dom_sf"/>
</dbReference>
<reference evidence="1 2" key="1">
    <citation type="journal article" date="2014" name="Proc. Natl. Acad. Sci. U.S.A.">
        <title>Functional characterization of flavobacteria rhodopsins reveals a unique class of light-driven chloride pump in bacteria.</title>
        <authorList>
            <person name="Yoshizawa S."/>
            <person name="Kumagai Y."/>
            <person name="Kim H."/>
            <person name="Ogura Y."/>
            <person name="Hayashi T."/>
            <person name="Iwasaki W."/>
            <person name="DeLong E.F."/>
            <person name="Kogure K."/>
        </authorList>
    </citation>
    <scope>NUCLEOTIDE SEQUENCE [LARGE SCALE GENOMIC DNA]</scope>
    <source>
        <strain evidence="1 2">S1-08</strain>
    </source>
</reference>
<dbReference type="CDD" id="cd15482">
    <property type="entry name" value="Sialidase_non-viral"/>
    <property type="match status" value="1"/>
</dbReference>
<protein>
    <submittedName>
        <fullName evidence="1">Probable oxidoreductase</fullName>
    </submittedName>
</protein>
<dbReference type="PANTHER" id="PTHR47199">
    <property type="entry name" value="PHOTOSYSTEM II STABILITY/ASSEMBLY FACTOR HCF136, CHLOROPLASTIC"/>
    <property type="match status" value="1"/>
</dbReference>
<dbReference type="STRING" id="1454201.NMS_2271"/>
<name>W8VSK5_9FLAO</name>
<dbReference type="HOGENOM" id="CLU_064269_0_0_10"/>
<dbReference type="PANTHER" id="PTHR47199:SF2">
    <property type="entry name" value="PHOTOSYSTEM II STABILITY_ASSEMBLY FACTOR HCF136, CHLOROPLASTIC"/>
    <property type="match status" value="1"/>
</dbReference>
<sequence>MTGIELLEISNDSLSVRALEFSGNTFWFAGNKGSYGSIIDSSKQLTKGRVIYEGNESLEFRSIAVTDNFTFILTAGNPGLIYRISHENDSLALVYKEVGETVFYDSLKFWNDNEGIAMGDPQDGCFTILMTKDGGNNWDKVPCEALPNMIEGEAAFAASNSNIAINGNHIWIVTGGAAARVWHSADKGKSWQVMESPISQGGAMTGIYAVDFYDENLGVIMGGDWNAKEINTSNKAITRDGGKTWSLLADGVGPGYSSDISFVPGTQGQELLAVGTPGIWWSSDQGENWIQLSESGFYTAAFSQMDEGVLAGNNLISSFRLIRK</sequence>
<evidence type="ECO:0000313" key="1">
    <source>
        <dbReference type="EMBL" id="BAO56280.1"/>
    </source>
</evidence>
<dbReference type="KEGG" id="nmf:NMS_2271"/>
<keyword evidence="2" id="KW-1185">Reference proteome</keyword>
<dbReference type="EMBL" id="AP014548">
    <property type="protein sequence ID" value="BAO56280.1"/>
    <property type="molecule type" value="Genomic_DNA"/>
</dbReference>
<evidence type="ECO:0000313" key="2">
    <source>
        <dbReference type="Proteomes" id="UP000031760"/>
    </source>
</evidence>
<accession>W8VSK5</accession>
<dbReference type="Gene3D" id="2.130.10.10">
    <property type="entry name" value="YVTN repeat-like/Quinoprotein amine dehydrogenase"/>
    <property type="match status" value="1"/>
</dbReference>
<dbReference type="AlphaFoldDB" id="W8VSK5"/>
<dbReference type="Proteomes" id="UP000031760">
    <property type="component" value="Chromosome"/>
</dbReference>
<proteinExistence type="predicted"/>
<organism evidence="1 2">
    <name type="scientific">Nonlabens marinus S1-08</name>
    <dbReference type="NCBI Taxonomy" id="1454201"/>
    <lineage>
        <taxon>Bacteria</taxon>
        <taxon>Pseudomonadati</taxon>
        <taxon>Bacteroidota</taxon>
        <taxon>Flavobacteriia</taxon>
        <taxon>Flavobacteriales</taxon>
        <taxon>Flavobacteriaceae</taxon>
        <taxon>Nonlabens</taxon>
    </lineage>
</organism>